<dbReference type="GO" id="GO:0017038">
    <property type="term" value="P:protein import"/>
    <property type="evidence" value="ECO:0007669"/>
    <property type="project" value="TreeGrafter"/>
</dbReference>
<accession>A0A7X1ZE35</accession>
<feature type="domain" description="MotA/TolQ/ExbB proton channel" evidence="10">
    <location>
        <begin position="63"/>
        <end position="185"/>
    </location>
</feature>
<evidence type="ECO:0000313" key="11">
    <source>
        <dbReference type="EMBL" id="MQX35717.1"/>
    </source>
</evidence>
<dbReference type="InterPro" id="IPR050790">
    <property type="entry name" value="ExbB/TolQ_transport"/>
</dbReference>
<evidence type="ECO:0000256" key="5">
    <source>
        <dbReference type="ARBA" id="ARBA00022927"/>
    </source>
</evidence>
<dbReference type="Pfam" id="PF01618">
    <property type="entry name" value="MotA_ExbB"/>
    <property type="match status" value="1"/>
</dbReference>
<keyword evidence="3" id="KW-1003">Cell membrane</keyword>
<evidence type="ECO:0000313" key="12">
    <source>
        <dbReference type="Proteomes" id="UP000434582"/>
    </source>
</evidence>
<keyword evidence="7 9" id="KW-0472">Membrane</keyword>
<evidence type="ECO:0000256" key="7">
    <source>
        <dbReference type="ARBA" id="ARBA00023136"/>
    </source>
</evidence>
<evidence type="ECO:0000256" key="9">
    <source>
        <dbReference type="SAM" id="Phobius"/>
    </source>
</evidence>
<keyword evidence="6 9" id="KW-1133">Transmembrane helix</keyword>
<proteinExistence type="inferred from homology"/>
<dbReference type="AlphaFoldDB" id="A0A7X1ZE35"/>
<evidence type="ECO:0000256" key="2">
    <source>
        <dbReference type="ARBA" id="ARBA00022448"/>
    </source>
</evidence>
<keyword evidence="2 8" id="KW-0813">Transport</keyword>
<protein>
    <submittedName>
        <fullName evidence="11">MotA/TolQ/ExbB proton channel family protein</fullName>
    </submittedName>
</protein>
<evidence type="ECO:0000256" key="4">
    <source>
        <dbReference type="ARBA" id="ARBA00022692"/>
    </source>
</evidence>
<dbReference type="GO" id="GO:0005886">
    <property type="term" value="C:plasma membrane"/>
    <property type="evidence" value="ECO:0007669"/>
    <property type="project" value="UniProtKB-SubCell"/>
</dbReference>
<keyword evidence="12" id="KW-1185">Reference proteome</keyword>
<organism evidence="11 12">
    <name type="scientific">Roseospira navarrensis</name>
    <dbReference type="NCBI Taxonomy" id="140058"/>
    <lineage>
        <taxon>Bacteria</taxon>
        <taxon>Pseudomonadati</taxon>
        <taxon>Pseudomonadota</taxon>
        <taxon>Alphaproteobacteria</taxon>
        <taxon>Rhodospirillales</taxon>
        <taxon>Rhodospirillaceae</taxon>
        <taxon>Roseospira</taxon>
    </lineage>
</organism>
<comment type="caution">
    <text evidence="11">The sequence shown here is derived from an EMBL/GenBank/DDBJ whole genome shotgun (WGS) entry which is preliminary data.</text>
</comment>
<dbReference type="OrthoDB" id="4045at2"/>
<sequence length="207" mass="21258">MEAGGPVLVLLFFVSVYGLALIVIKAVHLTGVMGEQAARAAAADAWARGDETAARRALEPGRTPPTRVMRAAVDLLAAGQAVARVRPAVERVANAELDRLRRHLRTLDVIAMVSPLLGLLGTVLGMIESFRQLDLAGGSANASILAGGIWQALLTTAAGLSVAIPAAVAGTLMAVRTDRVAAVMEADVGGLLDTAEAAEPPGPSKKD</sequence>
<dbReference type="PANTHER" id="PTHR30625:SF15">
    <property type="entry name" value="BIOPOLYMER TRANSPORT PROTEIN EXBB"/>
    <property type="match status" value="1"/>
</dbReference>
<reference evidence="11 12" key="1">
    <citation type="submission" date="2019-10" db="EMBL/GenBank/DDBJ databases">
        <title>Draft whole-genome sequence of the purple nonsulfur photosynthetic bacterium Roseospira navarrensis DSM 15114.</title>
        <authorList>
            <person name="Kyndt J.A."/>
            <person name="Meyer T.E."/>
        </authorList>
    </citation>
    <scope>NUCLEOTIDE SEQUENCE [LARGE SCALE GENOMIC DNA]</scope>
    <source>
        <strain evidence="11 12">DSM 15114</strain>
    </source>
</reference>
<dbReference type="EMBL" id="WIVE01000007">
    <property type="protein sequence ID" value="MQX35717.1"/>
    <property type="molecule type" value="Genomic_DNA"/>
</dbReference>
<dbReference type="InterPro" id="IPR002898">
    <property type="entry name" value="MotA_ExbB_proton_chnl"/>
</dbReference>
<feature type="transmembrane region" description="Helical" evidence="9">
    <location>
        <begin position="6"/>
        <end position="24"/>
    </location>
</feature>
<keyword evidence="5 8" id="KW-0653">Protein transport</keyword>
<evidence type="ECO:0000259" key="10">
    <source>
        <dbReference type="Pfam" id="PF01618"/>
    </source>
</evidence>
<evidence type="ECO:0000256" key="8">
    <source>
        <dbReference type="RuleBase" id="RU004057"/>
    </source>
</evidence>
<dbReference type="PANTHER" id="PTHR30625">
    <property type="entry name" value="PROTEIN TOLQ"/>
    <property type="match status" value="1"/>
</dbReference>
<feature type="transmembrane region" description="Helical" evidence="9">
    <location>
        <begin position="109"/>
        <end position="127"/>
    </location>
</feature>
<comment type="subcellular location">
    <subcellularLocation>
        <location evidence="1">Cell membrane</location>
        <topology evidence="1">Multi-pass membrane protein</topology>
    </subcellularLocation>
    <subcellularLocation>
        <location evidence="8">Membrane</location>
        <topology evidence="8">Multi-pass membrane protein</topology>
    </subcellularLocation>
</comment>
<comment type="similarity">
    <text evidence="8">Belongs to the exbB/tolQ family.</text>
</comment>
<feature type="transmembrane region" description="Helical" evidence="9">
    <location>
        <begin position="147"/>
        <end position="175"/>
    </location>
</feature>
<evidence type="ECO:0000256" key="3">
    <source>
        <dbReference type="ARBA" id="ARBA00022475"/>
    </source>
</evidence>
<evidence type="ECO:0000256" key="1">
    <source>
        <dbReference type="ARBA" id="ARBA00004651"/>
    </source>
</evidence>
<gene>
    <name evidence="11" type="ORF">GHC57_04210</name>
</gene>
<evidence type="ECO:0000256" key="6">
    <source>
        <dbReference type="ARBA" id="ARBA00022989"/>
    </source>
</evidence>
<name>A0A7X1ZE35_9PROT</name>
<keyword evidence="4 9" id="KW-0812">Transmembrane</keyword>
<dbReference type="Proteomes" id="UP000434582">
    <property type="component" value="Unassembled WGS sequence"/>
</dbReference>